<sequence length="99" mass="12354">MGMFFELFGAFFDVIEIFFYYVLKKPDEEDMSKNIRMLKKYGWFQELLQDGRARELIIHDWQVRQVIGKMNHKKFDRPFYQYRYEQKLRKILIKKLDSE</sequence>
<dbReference type="Proteomes" id="UP000321491">
    <property type="component" value="Unassembled WGS sequence"/>
</dbReference>
<dbReference type="EMBL" id="BJXW01000030">
    <property type="protein sequence ID" value="GEN32143.1"/>
    <property type="molecule type" value="Genomic_DNA"/>
</dbReference>
<evidence type="ECO:0000313" key="2">
    <source>
        <dbReference type="Proteomes" id="UP000321491"/>
    </source>
</evidence>
<proteinExistence type="predicted"/>
<comment type="caution">
    <text evidence="1">The sequence shown here is derived from an EMBL/GenBank/DDBJ whole genome shotgun (WGS) entry which is preliminary data.</text>
</comment>
<accession>A0A511V325</accession>
<protein>
    <submittedName>
        <fullName evidence="1">Uncharacterized protein</fullName>
    </submittedName>
</protein>
<name>A0A511V325_9BACI</name>
<evidence type="ECO:0000313" key="1">
    <source>
        <dbReference type="EMBL" id="GEN32143.1"/>
    </source>
</evidence>
<dbReference type="AlphaFoldDB" id="A0A511V325"/>
<keyword evidence="2" id="KW-1185">Reference proteome</keyword>
<organism evidence="1 2">
    <name type="scientific">Cerasibacillus quisquiliarum</name>
    <dbReference type="NCBI Taxonomy" id="227865"/>
    <lineage>
        <taxon>Bacteria</taxon>
        <taxon>Bacillati</taxon>
        <taxon>Bacillota</taxon>
        <taxon>Bacilli</taxon>
        <taxon>Bacillales</taxon>
        <taxon>Bacillaceae</taxon>
        <taxon>Cerasibacillus</taxon>
    </lineage>
</organism>
<gene>
    <name evidence="1" type="ORF">CQU01_23810</name>
</gene>
<reference evidence="1 2" key="1">
    <citation type="submission" date="2019-07" db="EMBL/GenBank/DDBJ databases">
        <title>Whole genome shotgun sequence of Cerasibacillus quisquiliarum NBRC 102429.</title>
        <authorList>
            <person name="Hosoyama A."/>
            <person name="Uohara A."/>
            <person name="Ohji S."/>
            <person name="Ichikawa N."/>
        </authorList>
    </citation>
    <scope>NUCLEOTIDE SEQUENCE [LARGE SCALE GENOMIC DNA]</scope>
    <source>
        <strain evidence="1 2">NBRC 102429</strain>
    </source>
</reference>